<dbReference type="Proteomes" id="UP000198894">
    <property type="component" value="Unassembled WGS sequence"/>
</dbReference>
<protein>
    <submittedName>
        <fullName evidence="1">Uncharacterized protein</fullName>
    </submittedName>
</protein>
<accession>A0A1G8RUJ6</accession>
<keyword evidence="2" id="KW-1185">Reference proteome</keyword>
<evidence type="ECO:0000313" key="2">
    <source>
        <dbReference type="Proteomes" id="UP000198894"/>
    </source>
</evidence>
<sequence>MNSSVVLDLKFLNANAINARNFKSTTLGAMPAKLR</sequence>
<evidence type="ECO:0000313" key="1">
    <source>
        <dbReference type="EMBL" id="SDJ20626.1"/>
    </source>
</evidence>
<organism evidence="1 2">
    <name type="scientific">Mesorhizobium muleiense</name>
    <dbReference type="NCBI Taxonomy" id="1004279"/>
    <lineage>
        <taxon>Bacteria</taxon>
        <taxon>Pseudomonadati</taxon>
        <taxon>Pseudomonadota</taxon>
        <taxon>Alphaproteobacteria</taxon>
        <taxon>Hyphomicrobiales</taxon>
        <taxon>Phyllobacteriaceae</taxon>
        <taxon>Mesorhizobium</taxon>
    </lineage>
</organism>
<dbReference type="AlphaFoldDB" id="A0A1G8RUJ6"/>
<proteinExistence type="predicted"/>
<dbReference type="EMBL" id="FNEE01000005">
    <property type="protein sequence ID" value="SDJ20626.1"/>
    <property type="molecule type" value="Genomic_DNA"/>
</dbReference>
<name>A0A1G8RUJ6_9HYPH</name>
<reference evidence="2" key="1">
    <citation type="submission" date="2016-10" db="EMBL/GenBank/DDBJ databases">
        <authorList>
            <person name="Varghese N."/>
            <person name="Submissions S."/>
        </authorList>
    </citation>
    <scope>NUCLEOTIDE SEQUENCE [LARGE SCALE GENOMIC DNA]</scope>
    <source>
        <strain evidence="2">CGMCC 1.11022</strain>
    </source>
</reference>
<gene>
    <name evidence="1" type="ORF">SAMN05428953_10520</name>
</gene>